<dbReference type="Gene3D" id="1.10.10.10">
    <property type="entry name" value="Winged helix-like DNA-binding domain superfamily/Winged helix DNA-binding domain"/>
    <property type="match status" value="1"/>
</dbReference>
<dbReference type="SUPFAM" id="SSF46785">
    <property type="entry name" value="Winged helix' DNA-binding domain"/>
    <property type="match status" value="1"/>
</dbReference>
<sequence>MKRRYGVGRMLLLARKDFVNRLHAAMGDQLKDLPPAAGGMLPYIDLEGTRGTELARRMGVSKQAAGKAVRDLEAAGLVTRIQDLTDARAFKVQFSAKGLDYMMNMHEAINEIENDYAKLLGTEKAQMLREALCEIAYHSPLPR</sequence>
<dbReference type="GO" id="GO:0006950">
    <property type="term" value="P:response to stress"/>
    <property type="evidence" value="ECO:0007669"/>
    <property type="project" value="TreeGrafter"/>
</dbReference>
<dbReference type="AlphaFoldDB" id="A0A7G9RTN9"/>
<dbReference type="SMART" id="SM00347">
    <property type="entry name" value="HTH_MARR"/>
    <property type="match status" value="1"/>
</dbReference>
<feature type="domain" description="HTH marR-type" evidence="1">
    <location>
        <begin position="1"/>
        <end position="137"/>
    </location>
</feature>
<dbReference type="PROSITE" id="PS50995">
    <property type="entry name" value="HTH_MARR_2"/>
    <property type="match status" value="1"/>
</dbReference>
<evidence type="ECO:0000313" key="3">
    <source>
        <dbReference type="Proteomes" id="UP000515811"/>
    </source>
</evidence>
<dbReference type="PANTHER" id="PTHR33164">
    <property type="entry name" value="TRANSCRIPTIONAL REGULATOR, MARR FAMILY"/>
    <property type="match status" value="1"/>
</dbReference>
<evidence type="ECO:0000259" key="1">
    <source>
        <dbReference type="PROSITE" id="PS50995"/>
    </source>
</evidence>
<dbReference type="EMBL" id="CP060714">
    <property type="protein sequence ID" value="QNN58964.1"/>
    <property type="molecule type" value="Genomic_DNA"/>
</dbReference>
<dbReference type="Pfam" id="PF12802">
    <property type="entry name" value="MarR_2"/>
    <property type="match status" value="1"/>
</dbReference>
<organism evidence="2 3">
    <name type="scientific">Diaphorobacter ruginosibacter</name>
    <dbReference type="NCBI Taxonomy" id="1715720"/>
    <lineage>
        <taxon>Bacteria</taxon>
        <taxon>Pseudomonadati</taxon>
        <taxon>Pseudomonadota</taxon>
        <taxon>Betaproteobacteria</taxon>
        <taxon>Burkholderiales</taxon>
        <taxon>Comamonadaceae</taxon>
        <taxon>Diaphorobacter</taxon>
    </lineage>
</organism>
<evidence type="ECO:0000313" key="2">
    <source>
        <dbReference type="EMBL" id="QNN58964.1"/>
    </source>
</evidence>
<dbReference type="KEGG" id="drg:H9K76_09285"/>
<gene>
    <name evidence="2" type="ORF">H9K76_09285</name>
</gene>
<dbReference type="GO" id="GO:0003700">
    <property type="term" value="F:DNA-binding transcription factor activity"/>
    <property type="evidence" value="ECO:0007669"/>
    <property type="project" value="InterPro"/>
</dbReference>
<reference evidence="2 3" key="1">
    <citation type="submission" date="2020-08" db="EMBL/GenBank/DDBJ databases">
        <title>Genome sequence of Diaphorobacter ruginosibacter DSM 27467T.</title>
        <authorList>
            <person name="Hyun D.-W."/>
            <person name="Bae J.-W."/>
        </authorList>
    </citation>
    <scope>NUCLEOTIDE SEQUENCE [LARGE SCALE GENOMIC DNA]</scope>
    <source>
        <strain evidence="2 3">DSM 27467</strain>
    </source>
</reference>
<name>A0A7G9RTN9_9BURK</name>
<dbReference type="InterPro" id="IPR036390">
    <property type="entry name" value="WH_DNA-bd_sf"/>
</dbReference>
<dbReference type="RefSeq" id="WP_187599778.1">
    <property type="nucleotide sequence ID" value="NZ_CP060714.1"/>
</dbReference>
<dbReference type="InterPro" id="IPR000835">
    <property type="entry name" value="HTH_MarR-typ"/>
</dbReference>
<dbReference type="PANTHER" id="PTHR33164:SF57">
    <property type="entry name" value="MARR-FAMILY TRANSCRIPTIONAL REGULATOR"/>
    <property type="match status" value="1"/>
</dbReference>
<keyword evidence="3" id="KW-1185">Reference proteome</keyword>
<proteinExistence type="predicted"/>
<dbReference type="InterPro" id="IPR039422">
    <property type="entry name" value="MarR/SlyA-like"/>
</dbReference>
<accession>A0A7G9RTN9</accession>
<dbReference type="Proteomes" id="UP000515811">
    <property type="component" value="Chromosome"/>
</dbReference>
<protein>
    <submittedName>
        <fullName evidence="2">MarR family transcriptional regulator</fullName>
    </submittedName>
</protein>
<dbReference type="InterPro" id="IPR036388">
    <property type="entry name" value="WH-like_DNA-bd_sf"/>
</dbReference>